<name>A0A0A9E320_ARUDO</name>
<protein>
    <submittedName>
        <fullName evidence="1">Uncharacterized protein</fullName>
    </submittedName>
</protein>
<reference evidence="1" key="2">
    <citation type="journal article" date="2015" name="Data Brief">
        <title>Shoot transcriptome of the giant reed, Arundo donax.</title>
        <authorList>
            <person name="Barrero R.A."/>
            <person name="Guerrero F.D."/>
            <person name="Moolhuijzen P."/>
            <person name="Goolsby J.A."/>
            <person name="Tidwell J."/>
            <person name="Bellgard S.E."/>
            <person name="Bellgard M.I."/>
        </authorList>
    </citation>
    <scope>NUCLEOTIDE SEQUENCE</scope>
    <source>
        <tissue evidence="1">Shoot tissue taken approximately 20 cm above the soil surface</tissue>
    </source>
</reference>
<evidence type="ECO:0000313" key="1">
    <source>
        <dbReference type="EMBL" id="JAD94446.1"/>
    </source>
</evidence>
<dbReference type="EMBL" id="GBRH01203449">
    <property type="protein sequence ID" value="JAD94446.1"/>
    <property type="molecule type" value="Transcribed_RNA"/>
</dbReference>
<dbReference type="AlphaFoldDB" id="A0A0A9E320"/>
<accession>A0A0A9E320</accession>
<proteinExistence type="predicted"/>
<reference evidence="1" key="1">
    <citation type="submission" date="2014-09" db="EMBL/GenBank/DDBJ databases">
        <authorList>
            <person name="Magalhaes I.L.F."/>
            <person name="Oliveira U."/>
            <person name="Santos F.R."/>
            <person name="Vidigal T.H.D.A."/>
            <person name="Brescovit A.D."/>
            <person name="Santos A.J."/>
        </authorList>
    </citation>
    <scope>NUCLEOTIDE SEQUENCE</scope>
    <source>
        <tissue evidence="1">Shoot tissue taken approximately 20 cm above the soil surface</tissue>
    </source>
</reference>
<organism evidence="1">
    <name type="scientific">Arundo donax</name>
    <name type="common">Giant reed</name>
    <name type="synonym">Donax arundinaceus</name>
    <dbReference type="NCBI Taxonomy" id="35708"/>
    <lineage>
        <taxon>Eukaryota</taxon>
        <taxon>Viridiplantae</taxon>
        <taxon>Streptophyta</taxon>
        <taxon>Embryophyta</taxon>
        <taxon>Tracheophyta</taxon>
        <taxon>Spermatophyta</taxon>
        <taxon>Magnoliopsida</taxon>
        <taxon>Liliopsida</taxon>
        <taxon>Poales</taxon>
        <taxon>Poaceae</taxon>
        <taxon>PACMAD clade</taxon>
        <taxon>Arundinoideae</taxon>
        <taxon>Arundineae</taxon>
        <taxon>Arundo</taxon>
    </lineage>
</organism>
<sequence length="39" mass="4676">MLKLCTAKISTVIWKQGQYRRIHTNIRPFCLFQTNSHIQ</sequence>